<evidence type="ECO:0000256" key="6">
    <source>
        <dbReference type="ARBA" id="ARBA00022989"/>
    </source>
</evidence>
<keyword evidence="5 8" id="KW-0812">Transmembrane</keyword>
<evidence type="ECO:0000256" key="2">
    <source>
        <dbReference type="ARBA" id="ARBA00007783"/>
    </source>
</evidence>
<feature type="transmembrane region" description="Helical" evidence="8">
    <location>
        <begin position="255"/>
        <end position="279"/>
    </location>
</feature>
<dbReference type="PANTHER" id="PTHR30294:SF47">
    <property type="entry name" value="INNER MEMBRANE TRANSPORT PERMEASE YHHJ"/>
    <property type="match status" value="1"/>
</dbReference>
<dbReference type="InterPro" id="IPR047817">
    <property type="entry name" value="ABC2_TM_bact-type"/>
</dbReference>
<comment type="subcellular location">
    <subcellularLocation>
        <location evidence="1">Cell membrane</location>
        <topology evidence="1">Multi-pass membrane protein</topology>
    </subcellularLocation>
</comment>
<dbReference type="InterPro" id="IPR051449">
    <property type="entry name" value="ABC-2_transporter_component"/>
</dbReference>
<dbReference type="EMBL" id="JAKOOW010000024">
    <property type="protein sequence ID" value="MCG6504174.1"/>
    <property type="molecule type" value="Genomic_DNA"/>
</dbReference>
<keyword evidence="7 8" id="KW-0472">Membrane</keyword>
<feature type="domain" description="ABC transmembrane type-2" evidence="9">
    <location>
        <begin position="133"/>
        <end position="368"/>
    </location>
</feature>
<evidence type="ECO:0000259" key="9">
    <source>
        <dbReference type="PROSITE" id="PS51012"/>
    </source>
</evidence>
<comment type="similarity">
    <text evidence="2">Belongs to the ABC-2 integral membrane protein family.</text>
</comment>
<dbReference type="PANTHER" id="PTHR30294">
    <property type="entry name" value="MEMBRANE COMPONENT OF ABC TRANSPORTER YHHJ-RELATED"/>
    <property type="match status" value="1"/>
</dbReference>
<evidence type="ECO:0000313" key="10">
    <source>
        <dbReference type="EMBL" id="MCG6504174.1"/>
    </source>
</evidence>
<feature type="transmembrane region" description="Helical" evidence="8">
    <location>
        <begin position="219"/>
        <end position="243"/>
    </location>
</feature>
<feature type="transmembrane region" description="Helical" evidence="8">
    <location>
        <begin position="286"/>
        <end position="304"/>
    </location>
</feature>
<evidence type="ECO:0000256" key="7">
    <source>
        <dbReference type="ARBA" id="ARBA00023136"/>
    </source>
</evidence>
<organism evidence="10 11">
    <name type="scientific">Kingella pumchi</name>
    <dbReference type="NCBI Taxonomy" id="2779506"/>
    <lineage>
        <taxon>Bacteria</taxon>
        <taxon>Pseudomonadati</taxon>
        <taxon>Pseudomonadota</taxon>
        <taxon>Betaproteobacteria</taxon>
        <taxon>Neisseriales</taxon>
        <taxon>Neisseriaceae</taxon>
        <taxon>Kingella</taxon>
    </lineage>
</organism>
<evidence type="ECO:0000256" key="4">
    <source>
        <dbReference type="ARBA" id="ARBA00022475"/>
    </source>
</evidence>
<dbReference type="PROSITE" id="PS51012">
    <property type="entry name" value="ABC_TM2"/>
    <property type="match status" value="1"/>
</dbReference>
<dbReference type="Proteomes" id="UP001298424">
    <property type="component" value="Unassembled WGS sequence"/>
</dbReference>
<accession>A0ABS9NN18</accession>
<name>A0ABS9NN18_9NEIS</name>
<feature type="transmembrane region" description="Helical" evidence="8">
    <location>
        <begin position="174"/>
        <end position="198"/>
    </location>
</feature>
<gene>
    <name evidence="10" type="ORF">MB824_06665</name>
</gene>
<keyword evidence="4" id="KW-1003">Cell membrane</keyword>
<feature type="transmembrane region" description="Helical" evidence="8">
    <location>
        <begin position="343"/>
        <end position="363"/>
    </location>
</feature>
<sequence length="373" mass="40863">MRLLHNILYLTAKEIRSFLRDYALLALVVFMFSSSIYSTAKNITTEMKNAAVAVHDQDRSTLTYRIRDSLLPPQFKSVEDIDEPEIDRAMDTGRYTFILSFPPNYTADLLAGRRPQVQLLVDATAMSQAGKGTGYLQEIIRRENAEYLKDYAPAVLPFEPQINILFNPNLKTEWFMPVSQIVGNAALMAMILAGAAVIRERERGTIEHLLVMPVGAGEIVLAKIAANVLIILTASTLSLYFIVHQAVGAPINGSLALFVACNAVFLSAMAGLGIFLATCAPTMPQFSLLCIIIYIAINLISGSASPLESLPLLMRQISRLSPLTHFTAISQAVVFRGAGWQVIWPHVAATAFSGLAFTALAVARFRQMLARQG</sequence>
<proteinExistence type="inferred from homology"/>
<dbReference type="RefSeq" id="WP_238747366.1">
    <property type="nucleotide sequence ID" value="NZ_JAKOOW010000024.1"/>
</dbReference>
<evidence type="ECO:0000313" key="11">
    <source>
        <dbReference type="Proteomes" id="UP001298424"/>
    </source>
</evidence>
<evidence type="ECO:0000256" key="1">
    <source>
        <dbReference type="ARBA" id="ARBA00004651"/>
    </source>
</evidence>
<dbReference type="Gene3D" id="3.40.1710.10">
    <property type="entry name" value="abc type-2 transporter like domain"/>
    <property type="match status" value="1"/>
</dbReference>
<keyword evidence="11" id="KW-1185">Reference proteome</keyword>
<dbReference type="Pfam" id="PF12698">
    <property type="entry name" value="ABC2_membrane_3"/>
    <property type="match status" value="1"/>
</dbReference>
<keyword evidence="6 8" id="KW-1133">Transmembrane helix</keyword>
<reference evidence="10 11" key="1">
    <citation type="submission" date="2022-02" db="EMBL/GenBank/DDBJ databases">
        <title>Genome sequence data of Kingella unionensis sp. nov. strain CICC 24913 (CCUG 75125).</title>
        <authorList>
            <person name="Xiao M."/>
        </authorList>
    </citation>
    <scope>NUCLEOTIDE SEQUENCE [LARGE SCALE GENOMIC DNA]</scope>
    <source>
        <strain evidence="10 11">CICC 24913</strain>
    </source>
</reference>
<keyword evidence="3" id="KW-0813">Transport</keyword>
<evidence type="ECO:0000256" key="5">
    <source>
        <dbReference type="ARBA" id="ARBA00022692"/>
    </source>
</evidence>
<comment type="caution">
    <text evidence="10">The sequence shown here is derived from an EMBL/GenBank/DDBJ whole genome shotgun (WGS) entry which is preliminary data.</text>
</comment>
<evidence type="ECO:0000256" key="8">
    <source>
        <dbReference type="SAM" id="Phobius"/>
    </source>
</evidence>
<protein>
    <submittedName>
        <fullName evidence="10">ABC transporter permease</fullName>
    </submittedName>
</protein>
<dbReference type="InterPro" id="IPR013525">
    <property type="entry name" value="ABC2_TM"/>
</dbReference>
<evidence type="ECO:0000256" key="3">
    <source>
        <dbReference type="ARBA" id="ARBA00022448"/>
    </source>
</evidence>